<name>A0A9W9E1A1_9AGAR</name>
<gene>
    <name evidence="1" type="ORF">C8J55DRAFT_411928</name>
</gene>
<sequence length="63" mass="7362">LRESDLPHRTKLGEIILREFEKEWNQLSKEMKKSLGRIALTLDMWSNGALKGFMAVTGHYMVR</sequence>
<dbReference type="Proteomes" id="UP001150238">
    <property type="component" value="Unassembled WGS sequence"/>
</dbReference>
<evidence type="ECO:0000313" key="2">
    <source>
        <dbReference type="Proteomes" id="UP001150238"/>
    </source>
</evidence>
<evidence type="ECO:0000313" key="1">
    <source>
        <dbReference type="EMBL" id="KAJ4496041.1"/>
    </source>
</evidence>
<feature type="non-terminal residue" evidence="1">
    <location>
        <position position="63"/>
    </location>
</feature>
<comment type="caution">
    <text evidence="1">The sequence shown here is derived from an EMBL/GenBank/DDBJ whole genome shotgun (WGS) entry which is preliminary data.</text>
</comment>
<dbReference type="AlphaFoldDB" id="A0A9W9E1A1"/>
<feature type="non-terminal residue" evidence="1">
    <location>
        <position position="1"/>
    </location>
</feature>
<protein>
    <recommendedName>
        <fullName evidence="3">DUF659 domain-containing protein</fullName>
    </recommendedName>
</protein>
<proteinExistence type="predicted"/>
<reference evidence="1" key="2">
    <citation type="journal article" date="2023" name="Proc. Natl. Acad. Sci. U.S.A.">
        <title>A global phylogenomic analysis of the shiitake genus Lentinula.</title>
        <authorList>
            <person name="Sierra-Patev S."/>
            <person name="Min B."/>
            <person name="Naranjo-Ortiz M."/>
            <person name="Looney B."/>
            <person name="Konkel Z."/>
            <person name="Slot J.C."/>
            <person name="Sakamoto Y."/>
            <person name="Steenwyk J.L."/>
            <person name="Rokas A."/>
            <person name="Carro J."/>
            <person name="Camarero S."/>
            <person name="Ferreira P."/>
            <person name="Molpeceres G."/>
            <person name="Ruiz-Duenas F.J."/>
            <person name="Serrano A."/>
            <person name="Henrissat B."/>
            <person name="Drula E."/>
            <person name="Hughes K.W."/>
            <person name="Mata J.L."/>
            <person name="Ishikawa N.K."/>
            <person name="Vargas-Isla R."/>
            <person name="Ushijima S."/>
            <person name="Smith C.A."/>
            <person name="Donoghue J."/>
            <person name="Ahrendt S."/>
            <person name="Andreopoulos W."/>
            <person name="He G."/>
            <person name="LaButti K."/>
            <person name="Lipzen A."/>
            <person name="Ng V."/>
            <person name="Riley R."/>
            <person name="Sandor L."/>
            <person name="Barry K."/>
            <person name="Martinez A.T."/>
            <person name="Xiao Y."/>
            <person name="Gibbons J.G."/>
            <person name="Terashima K."/>
            <person name="Grigoriev I.V."/>
            <person name="Hibbett D."/>
        </authorList>
    </citation>
    <scope>NUCLEOTIDE SEQUENCE</scope>
    <source>
        <strain evidence="1">Sp2 HRB7682 ss15</strain>
    </source>
</reference>
<accession>A0A9W9E1A1</accession>
<dbReference type="EMBL" id="JANVFS010000001">
    <property type="protein sequence ID" value="KAJ4496041.1"/>
    <property type="molecule type" value="Genomic_DNA"/>
</dbReference>
<reference evidence="1" key="1">
    <citation type="submission" date="2022-08" db="EMBL/GenBank/DDBJ databases">
        <authorList>
            <consortium name="DOE Joint Genome Institute"/>
            <person name="Min B."/>
            <person name="Riley R."/>
            <person name="Sierra-Patev S."/>
            <person name="Naranjo-Ortiz M."/>
            <person name="Looney B."/>
            <person name="Konkel Z."/>
            <person name="Slot J.C."/>
            <person name="Sakamoto Y."/>
            <person name="Steenwyk J.L."/>
            <person name="Rokas A."/>
            <person name="Carro J."/>
            <person name="Camarero S."/>
            <person name="Ferreira P."/>
            <person name="Molpeceres G."/>
            <person name="Ruiz-Duenas F.J."/>
            <person name="Serrano A."/>
            <person name="Henrissat B."/>
            <person name="Drula E."/>
            <person name="Hughes K.W."/>
            <person name="Mata J.L."/>
            <person name="Ishikawa N.K."/>
            <person name="Vargas-Isla R."/>
            <person name="Ushijima S."/>
            <person name="Smith C.A."/>
            <person name="Ahrendt S."/>
            <person name="Andreopoulos W."/>
            <person name="He G."/>
            <person name="Labutti K."/>
            <person name="Lipzen A."/>
            <person name="Ng V."/>
            <person name="Sandor L."/>
            <person name="Barry K."/>
            <person name="Martinez A.T."/>
            <person name="Xiao Y."/>
            <person name="Gibbons J.G."/>
            <person name="Terashima K."/>
            <person name="Hibbett D.S."/>
            <person name="Grigoriev I.V."/>
        </authorList>
    </citation>
    <scope>NUCLEOTIDE SEQUENCE</scope>
    <source>
        <strain evidence="1">Sp2 HRB7682 ss15</strain>
    </source>
</reference>
<organism evidence="1 2">
    <name type="scientific">Lentinula lateritia</name>
    <dbReference type="NCBI Taxonomy" id="40482"/>
    <lineage>
        <taxon>Eukaryota</taxon>
        <taxon>Fungi</taxon>
        <taxon>Dikarya</taxon>
        <taxon>Basidiomycota</taxon>
        <taxon>Agaricomycotina</taxon>
        <taxon>Agaricomycetes</taxon>
        <taxon>Agaricomycetidae</taxon>
        <taxon>Agaricales</taxon>
        <taxon>Marasmiineae</taxon>
        <taxon>Omphalotaceae</taxon>
        <taxon>Lentinula</taxon>
    </lineage>
</organism>
<evidence type="ECO:0008006" key="3">
    <source>
        <dbReference type="Google" id="ProtNLM"/>
    </source>
</evidence>